<protein>
    <submittedName>
        <fullName evidence="2">Uncharacterized protein</fullName>
    </submittedName>
</protein>
<reference evidence="2" key="1">
    <citation type="submission" date="2022-11" db="UniProtKB">
        <authorList>
            <consortium name="WormBaseParasite"/>
        </authorList>
    </citation>
    <scope>IDENTIFICATION</scope>
</reference>
<organism evidence="1 2">
    <name type="scientific">Romanomermis culicivorax</name>
    <name type="common">Nematode worm</name>
    <dbReference type="NCBI Taxonomy" id="13658"/>
    <lineage>
        <taxon>Eukaryota</taxon>
        <taxon>Metazoa</taxon>
        <taxon>Ecdysozoa</taxon>
        <taxon>Nematoda</taxon>
        <taxon>Enoplea</taxon>
        <taxon>Dorylaimia</taxon>
        <taxon>Mermithida</taxon>
        <taxon>Mermithoidea</taxon>
        <taxon>Mermithidae</taxon>
        <taxon>Romanomermis</taxon>
    </lineage>
</organism>
<dbReference type="Proteomes" id="UP000887565">
    <property type="component" value="Unplaced"/>
</dbReference>
<dbReference type="AlphaFoldDB" id="A0A915IGE2"/>
<proteinExistence type="predicted"/>
<evidence type="ECO:0000313" key="2">
    <source>
        <dbReference type="WBParaSite" id="nRc.2.0.1.t12968-RA"/>
    </source>
</evidence>
<dbReference type="WBParaSite" id="nRc.2.0.1.t12968-RA">
    <property type="protein sequence ID" value="nRc.2.0.1.t12968-RA"/>
    <property type="gene ID" value="nRc.2.0.1.g12968"/>
</dbReference>
<accession>A0A915IGE2</accession>
<evidence type="ECO:0000313" key="1">
    <source>
        <dbReference type="Proteomes" id="UP000887565"/>
    </source>
</evidence>
<name>A0A915IGE2_ROMCU</name>
<keyword evidence="1" id="KW-1185">Reference proteome</keyword>
<sequence>MMRVNGRQTIFRQLIFDDLYQFFHTIIVIGPIANDLYITNFVNGSQIRMSVGESRINLDGSVVTSRGALYVAHLFQSVAHVGIGVGECRRNANGLPIMGYSFGQATLLL</sequence>